<accession>A0A8H4R6J9</accession>
<keyword evidence="2" id="KW-0732">Signal</keyword>
<keyword evidence="4" id="KW-1185">Reference proteome</keyword>
<dbReference type="AlphaFoldDB" id="A0A8H4R6J9"/>
<evidence type="ECO:0000256" key="2">
    <source>
        <dbReference type="SAM" id="SignalP"/>
    </source>
</evidence>
<reference evidence="3 4" key="1">
    <citation type="submission" date="2019-12" db="EMBL/GenBank/DDBJ databases">
        <authorList>
            <person name="Floudas D."/>
            <person name="Bentzer J."/>
            <person name="Ahren D."/>
            <person name="Johansson T."/>
            <person name="Persson P."/>
            <person name="Tunlid A."/>
        </authorList>
    </citation>
    <scope>NUCLEOTIDE SEQUENCE [LARGE SCALE GENOMIC DNA]</scope>
    <source>
        <strain evidence="3 4">CBS 102.39</strain>
    </source>
</reference>
<dbReference type="Proteomes" id="UP000521872">
    <property type="component" value="Unassembled WGS sequence"/>
</dbReference>
<evidence type="ECO:0000313" key="3">
    <source>
        <dbReference type="EMBL" id="KAF4623843.1"/>
    </source>
</evidence>
<protein>
    <submittedName>
        <fullName evidence="3">Uncharacterized protein</fullName>
    </submittedName>
</protein>
<comment type="caution">
    <text evidence="3">The sequence shown here is derived from an EMBL/GenBank/DDBJ whole genome shotgun (WGS) entry which is preliminary data.</text>
</comment>
<gene>
    <name evidence="3" type="ORF">D9613_001616</name>
</gene>
<feature type="region of interest" description="Disordered" evidence="1">
    <location>
        <begin position="78"/>
        <end position="100"/>
    </location>
</feature>
<proteinExistence type="predicted"/>
<feature type="signal peptide" evidence="2">
    <location>
        <begin position="1"/>
        <end position="23"/>
    </location>
</feature>
<organism evidence="3 4">
    <name type="scientific">Agrocybe pediades</name>
    <dbReference type="NCBI Taxonomy" id="84607"/>
    <lineage>
        <taxon>Eukaryota</taxon>
        <taxon>Fungi</taxon>
        <taxon>Dikarya</taxon>
        <taxon>Basidiomycota</taxon>
        <taxon>Agaricomycotina</taxon>
        <taxon>Agaricomycetes</taxon>
        <taxon>Agaricomycetidae</taxon>
        <taxon>Agaricales</taxon>
        <taxon>Agaricineae</taxon>
        <taxon>Strophariaceae</taxon>
        <taxon>Agrocybe</taxon>
    </lineage>
</organism>
<evidence type="ECO:0000256" key="1">
    <source>
        <dbReference type="SAM" id="MobiDB-lite"/>
    </source>
</evidence>
<feature type="compositionally biased region" description="Polar residues" evidence="1">
    <location>
        <begin position="83"/>
        <end position="94"/>
    </location>
</feature>
<sequence>MPSYMTLASVVIFAFASYQSTLAAPFASPQTTNQVDNTYASQGGQSFGGSVSHDANSSKSILNGGSLLKLFSDNAASAGKVDSNASPPISNAAVSASGAGKKIDNSVGNAYSAPGGTSEGGSVNNASDGLIELFTGNAGSSASAESNSGNIAAAKKGSAKQRITRFIRLRLD</sequence>
<name>A0A8H4R6J9_9AGAR</name>
<feature type="chain" id="PRO_5034889303" evidence="2">
    <location>
        <begin position="24"/>
        <end position="172"/>
    </location>
</feature>
<dbReference type="EMBL" id="JAACJL010000001">
    <property type="protein sequence ID" value="KAF4623843.1"/>
    <property type="molecule type" value="Genomic_DNA"/>
</dbReference>
<evidence type="ECO:0000313" key="4">
    <source>
        <dbReference type="Proteomes" id="UP000521872"/>
    </source>
</evidence>